<keyword evidence="3" id="KW-1185">Reference proteome</keyword>
<evidence type="ECO:0000313" key="2">
    <source>
        <dbReference type="EMBL" id="MQL85981.1"/>
    </source>
</evidence>
<evidence type="ECO:0000256" key="1">
    <source>
        <dbReference type="SAM" id="MobiDB-lite"/>
    </source>
</evidence>
<dbReference type="Proteomes" id="UP000652761">
    <property type="component" value="Unassembled WGS sequence"/>
</dbReference>
<dbReference type="AlphaFoldDB" id="A0A843URK3"/>
<sequence length="79" mass="9505">EHPLNAWVETRQERDVPEFDPYDYSWVEGELDGVQARDPELRVWDLLQVVYQKQNIRDREAEQKDKDIDKGDMKDNNVM</sequence>
<comment type="caution">
    <text evidence="2">The sequence shown here is derived from an EMBL/GenBank/DDBJ whole genome shotgun (WGS) entry which is preliminary data.</text>
</comment>
<proteinExistence type="predicted"/>
<name>A0A843URK3_COLES</name>
<protein>
    <submittedName>
        <fullName evidence="2">Uncharacterized protein</fullName>
    </submittedName>
</protein>
<feature type="non-terminal residue" evidence="2">
    <location>
        <position position="1"/>
    </location>
</feature>
<organism evidence="2 3">
    <name type="scientific">Colocasia esculenta</name>
    <name type="common">Wild taro</name>
    <name type="synonym">Arum esculentum</name>
    <dbReference type="NCBI Taxonomy" id="4460"/>
    <lineage>
        <taxon>Eukaryota</taxon>
        <taxon>Viridiplantae</taxon>
        <taxon>Streptophyta</taxon>
        <taxon>Embryophyta</taxon>
        <taxon>Tracheophyta</taxon>
        <taxon>Spermatophyta</taxon>
        <taxon>Magnoliopsida</taxon>
        <taxon>Liliopsida</taxon>
        <taxon>Araceae</taxon>
        <taxon>Aroideae</taxon>
        <taxon>Colocasieae</taxon>
        <taxon>Colocasia</taxon>
    </lineage>
</organism>
<reference evidence="2" key="1">
    <citation type="submission" date="2017-07" db="EMBL/GenBank/DDBJ databases">
        <title>Taro Niue Genome Assembly and Annotation.</title>
        <authorList>
            <person name="Atibalentja N."/>
            <person name="Keating K."/>
            <person name="Fields C.J."/>
        </authorList>
    </citation>
    <scope>NUCLEOTIDE SEQUENCE</scope>
    <source>
        <strain evidence="2">Niue_2</strain>
        <tissue evidence="2">Leaf</tissue>
    </source>
</reference>
<gene>
    <name evidence="2" type="ORF">Taro_018506</name>
</gene>
<feature type="region of interest" description="Disordered" evidence="1">
    <location>
        <begin position="58"/>
        <end position="79"/>
    </location>
</feature>
<accession>A0A843URK3</accession>
<evidence type="ECO:0000313" key="3">
    <source>
        <dbReference type="Proteomes" id="UP000652761"/>
    </source>
</evidence>
<dbReference type="EMBL" id="NMUH01000862">
    <property type="protein sequence ID" value="MQL85981.1"/>
    <property type="molecule type" value="Genomic_DNA"/>
</dbReference>